<evidence type="ECO:0000313" key="2">
    <source>
        <dbReference type="Proteomes" id="UP000051217"/>
    </source>
</evidence>
<dbReference type="Proteomes" id="UP000051217">
    <property type="component" value="Unassembled WGS sequence"/>
</dbReference>
<dbReference type="RefSeq" id="WP_082619100.1">
    <property type="nucleotide sequence ID" value="NZ_AZFI01000284.1"/>
</dbReference>
<sequence length="109" mass="12081">MSEKEKKKQLTTLLTKLTEITTAQANRTNNQYLVDLLKKASHKLQSNQQNAITEARTVYQNANTICFVNKISLTPEEKGLLEKINKLAQSSGALGGLNSFNATNTWLGN</sequence>
<dbReference type="InterPro" id="IPR053739">
    <property type="entry name" value="Bact_Immunity_Domain_sf"/>
</dbReference>
<organism evidence="1 2">
    <name type="scientific">Ligilactobacillus acidipiscis DSM 15836</name>
    <dbReference type="NCBI Taxonomy" id="1423716"/>
    <lineage>
        <taxon>Bacteria</taxon>
        <taxon>Bacillati</taxon>
        <taxon>Bacillota</taxon>
        <taxon>Bacilli</taxon>
        <taxon>Lactobacillales</taxon>
        <taxon>Lactobacillaceae</taxon>
        <taxon>Ligilactobacillus</taxon>
    </lineage>
</organism>
<dbReference type="Pfam" id="PF08951">
    <property type="entry name" value="EntA_Immun"/>
    <property type="match status" value="1"/>
</dbReference>
<name>A0ABR5PHR1_9LACO</name>
<comment type="caution">
    <text evidence="1">The sequence shown here is derived from an EMBL/GenBank/DDBJ whole genome shotgun (WGS) entry which is preliminary data.</text>
</comment>
<evidence type="ECO:0008006" key="3">
    <source>
        <dbReference type="Google" id="ProtNLM"/>
    </source>
</evidence>
<accession>A0ABR5PHR1</accession>
<dbReference type="EMBL" id="AZFI01000284">
    <property type="protein sequence ID" value="KRM19454.1"/>
    <property type="molecule type" value="Genomic_DNA"/>
</dbReference>
<protein>
    <recommendedName>
        <fullName evidence="3">Pediocin immunity protein PedB</fullName>
    </recommendedName>
</protein>
<dbReference type="Gene3D" id="1.20.1440.140">
    <property type="match status" value="1"/>
</dbReference>
<proteinExistence type="predicted"/>
<dbReference type="InterPro" id="IPR015046">
    <property type="entry name" value="LciA_Immunity-like"/>
</dbReference>
<keyword evidence="2" id="KW-1185">Reference proteome</keyword>
<evidence type="ECO:0000313" key="1">
    <source>
        <dbReference type="EMBL" id="KRM19454.1"/>
    </source>
</evidence>
<gene>
    <name evidence="1" type="ORF">FC65_GL001248</name>
</gene>
<reference evidence="1 2" key="1">
    <citation type="journal article" date="2015" name="Genome Announc.">
        <title>Expanding the biotechnology potential of lactobacilli through comparative genomics of 213 strains and associated genera.</title>
        <authorList>
            <person name="Sun Z."/>
            <person name="Harris H.M."/>
            <person name="McCann A."/>
            <person name="Guo C."/>
            <person name="Argimon S."/>
            <person name="Zhang W."/>
            <person name="Yang X."/>
            <person name="Jeffery I.B."/>
            <person name="Cooney J.C."/>
            <person name="Kagawa T.F."/>
            <person name="Liu W."/>
            <person name="Song Y."/>
            <person name="Salvetti E."/>
            <person name="Wrobel A."/>
            <person name="Rasinkangas P."/>
            <person name="Parkhill J."/>
            <person name="Rea M.C."/>
            <person name="O'Sullivan O."/>
            <person name="Ritari J."/>
            <person name="Douillard F.P."/>
            <person name="Paul Ross R."/>
            <person name="Yang R."/>
            <person name="Briner A.E."/>
            <person name="Felis G.E."/>
            <person name="de Vos W.M."/>
            <person name="Barrangou R."/>
            <person name="Klaenhammer T.R."/>
            <person name="Caufield P.W."/>
            <person name="Cui Y."/>
            <person name="Zhang H."/>
            <person name="O'Toole P.W."/>
        </authorList>
    </citation>
    <scope>NUCLEOTIDE SEQUENCE [LARGE SCALE GENOMIC DNA]</scope>
    <source>
        <strain evidence="1 2">DSM 15836</strain>
    </source>
</reference>